<keyword evidence="1 2" id="KW-0093">Biotin biosynthesis</keyword>
<sequence>MNAAGFFITGTDTGVGKTLVSAALIRLFAQRGFKVAGMKPVASGAFRDGEDWRNEDVETLRAQANVELPIATINPYLMKEATAPHIAAAAEGIQIELEHIERCYREIRRAADVVVVEGAGGFVVPLNASANSDDLAARLGLPVILVVGIRLGCINHALLTRQAIAGKGLRLAGWVANAIDPQESQASSMIASLQQRIDAPMLGSLPWRDGMDAAKASGLLDLAALQP</sequence>
<comment type="caution">
    <text evidence="3">The sequence shown here is derived from an EMBL/GenBank/DDBJ whole genome shotgun (WGS) entry which is preliminary data.</text>
</comment>
<keyword evidence="2" id="KW-0067">ATP-binding</keyword>
<feature type="binding site" evidence="2">
    <location>
        <position position="117"/>
    </location>
    <ligand>
        <name>Mg(2+)</name>
        <dbReference type="ChEBI" id="CHEBI:18420"/>
    </ligand>
</feature>
<comment type="pathway">
    <text evidence="2">Cofactor biosynthesis; biotin biosynthesis; biotin from 7,8-diaminononanoate: step 1/2.</text>
</comment>
<evidence type="ECO:0000313" key="4">
    <source>
        <dbReference type="Proteomes" id="UP001617427"/>
    </source>
</evidence>
<dbReference type="PANTHER" id="PTHR43210">
    <property type="entry name" value="DETHIOBIOTIN SYNTHETASE"/>
    <property type="match status" value="1"/>
</dbReference>
<feature type="binding site" evidence="2">
    <location>
        <position position="56"/>
    </location>
    <ligand>
        <name>ATP</name>
        <dbReference type="ChEBI" id="CHEBI:30616"/>
    </ligand>
</feature>
<protein>
    <recommendedName>
        <fullName evidence="2">ATP-dependent dethiobiotin synthetase BioD</fullName>
        <ecNumber evidence="2">6.3.3.3</ecNumber>
    </recommendedName>
    <alternativeName>
        <fullName evidence="2">DTB synthetase</fullName>
        <shortName evidence="2">DTBS</shortName>
    </alternativeName>
    <alternativeName>
        <fullName evidence="2">Dethiobiotin synthase</fullName>
    </alternativeName>
</protein>
<dbReference type="Gene3D" id="3.40.50.300">
    <property type="entry name" value="P-loop containing nucleotide triphosphate hydrolases"/>
    <property type="match status" value="1"/>
</dbReference>
<comment type="subcellular location">
    <subcellularLocation>
        <location evidence="2">Cytoplasm</location>
    </subcellularLocation>
</comment>
<feature type="binding site" evidence="2">
    <location>
        <begin position="117"/>
        <end position="120"/>
    </location>
    <ligand>
        <name>ATP</name>
        <dbReference type="ChEBI" id="CHEBI:30616"/>
    </ligand>
</feature>
<dbReference type="PANTHER" id="PTHR43210:SF5">
    <property type="entry name" value="DETHIOBIOTIN SYNTHETASE"/>
    <property type="match status" value="1"/>
</dbReference>
<comment type="cofactor">
    <cofactor evidence="2">
        <name>Mg(2+)</name>
        <dbReference type="ChEBI" id="CHEBI:18420"/>
    </cofactor>
</comment>
<dbReference type="NCBIfam" id="TIGR00347">
    <property type="entry name" value="bioD"/>
    <property type="match status" value="1"/>
</dbReference>
<dbReference type="Pfam" id="PF13500">
    <property type="entry name" value="AAA_26"/>
    <property type="match status" value="1"/>
</dbReference>
<proteinExistence type="inferred from homology"/>
<name>A0ABW8F0A0_9BURK</name>
<keyword evidence="2" id="KW-0460">Magnesium</keyword>
<dbReference type="Proteomes" id="UP001617427">
    <property type="component" value="Unassembled WGS sequence"/>
</dbReference>
<keyword evidence="4" id="KW-1185">Reference proteome</keyword>
<dbReference type="PIRSF" id="PIRSF006755">
    <property type="entry name" value="DTB_synth"/>
    <property type="match status" value="1"/>
</dbReference>
<keyword evidence="2 3" id="KW-0436">Ligase</keyword>
<comment type="catalytic activity">
    <reaction evidence="2">
        <text>(7R,8S)-7,8-diammoniononanoate + CO2 + ATP = (4R,5S)-dethiobiotin + ADP + phosphate + 3 H(+)</text>
        <dbReference type="Rhea" id="RHEA:15805"/>
        <dbReference type="ChEBI" id="CHEBI:15378"/>
        <dbReference type="ChEBI" id="CHEBI:16526"/>
        <dbReference type="ChEBI" id="CHEBI:30616"/>
        <dbReference type="ChEBI" id="CHEBI:43474"/>
        <dbReference type="ChEBI" id="CHEBI:149469"/>
        <dbReference type="ChEBI" id="CHEBI:149473"/>
        <dbReference type="ChEBI" id="CHEBI:456216"/>
        <dbReference type="EC" id="6.3.3.3"/>
    </reaction>
</comment>
<gene>
    <name evidence="2 3" type="primary">bioD</name>
    <name evidence="3" type="ORF">ACIPEN_12900</name>
</gene>
<feature type="binding site" evidence="2">
    <location>
        <position position="43"/>
    </location>
    <ligand>
        <name>substrate</name>
    </ligand>
</feature>
<evidence type="ECO:0000256" key="2">
    <source>
        <dbReference type="HAMAP-Rule" id="MF_00336"/>
    </source>
</evidence>
<dbReference type="InterPro" id="IPR027417">
    <property type="entry name" value="P-loop_NTPase"/>
</dbReference>
<feature type="binding site" evidence="2">
    <location>
        <position position="18"/>
    </location>
    <ligand>
        <name>Mg(2+)</name>
        <dbReference type="ChEBI" id="CHEBI:18420"/>
    </ligand>
</feature>
<comment type="function">
    <text evidence="2">Catalyzes a mechanistically unusual reaction, the ATP-dependent insertion of CO2 between the N7 and N8 nitrogen atoms of 7,8-diaminopelargonic acid (DAPA, also called 7,8-diammoniononanoate) to form a ureido ring.</text>
</comment>
<evidence type="ECO:0000313" key="3">
    <source>
        <dbReference type="EMBL" id="MFJ3046721.1"/>
    </source>
</evidence>
<organism evidence="3 4">
    <name type="scientific">Herbaspirillum chlorophenolicum</name>
    <dbReference type="NCBI Taxonomy" id="211589"/>
    <lineage>
        <taxon>Bacteria</taxon>
        <taxon>Pseudomonadati</taxon>
        <taxon>Pseudomonadota</taxon>
        <taxon>Betaproteobacteria</taxon>
        <taxon>Burkholderiales</taxon>
        <taxon>Oxalobacteraceae</taxon>
        <taxon>Herbaspirillum</taxon>
    </lineage>
</organism>
<keyword evidence="2" id="KW-0963">Cytoplasm</keyword>
<comment type="subunit">
    <text evidence="2">Homodimer.</text>
</comment>
<dbReference type="EC" id="6.3.3.3" evidence="2"/>
<comment type="caution">
    <text evidence="2">Lacks conserved residue(s) required for the propagation of feature annotation.</text>
</comment>
<dbReference type="SUPFAM" id="SSF52540">
    <property type="entry name" value="P-loop containing nucleoside triphosphate hydrolases"/>
    <property type="match status" value="1"/>
</dbReference>
<accession>A0ABW8F0A0</accession>
<dbReference type="InterPro" id="IPR004472">
    <property type="entry name" value="DTB_synth_BioD"/>
</dbReference>
<keyword evidence="2" id="KW-0479">Metal-binding</keyword>
<comment type="similarity">
    <text evidence="2">Belongs to the dethiobiotin synthetase family.</text>
</comment>
<dbReference type="HAMAP" id="MF_00336">
    <property type="entry name" value="BioD"/>
    <property type="match status" value="1"/>
</dbReference>
<dbReference type="CDD" id="cd03109">
    <property type="entry name" value="DTBS"/>
    <property type="match status" value="1"/>
</dbReference>
<dbReference type="RefSeq" id="WP_402700932.1">
    <property type="nucleotide sequence ID" value="NZ_JBIUZV010000006.1"/>
</dbReference>
<feature type="binding site" evidence="2">
    <location>
        <begin position="14"/>
        <end position="19"/>
    </location>
    <ligand>
        <name>ATP</name>
        <dbReference type="ChEBI" id="CHEBI:30616"/>
    </ligand>
</feature>
<keyword evidence="2" id="KW-0547">Nucleotide-binding</keyword>
<feature type="active site" evidence="2">
    <location>
        <position position="39"/>
    </location>
</feature>
<feature type="binding site" evidence="2">
    <location>
        <position position="56"/>
    </location>
    <ligand>
        <name>Mg(2+)</name>
        <dbReference type="ChEBI" id="CHEBI:18420"/>
    </ligand>
</feature>
<reference evidence="3 4" key="1">
    <citation type="submission" date="2024-10" db="EMBL/GenBank/DDBJ databases">
        <title>The Natural Products Discovery Center: Release of the First 8490 Sequenced Strains for Exploring Actinobacteria Biosynthetic Diversity.</title>
        <authorList>
            <person name="Kalkreuter E."/>
            <person name="Kautsar S.A."/>
            <person name="Yang D."/>
            <person name="Bader C.D."/>
            <person name="Teijaro C.N."/>
            <person name="Fluegel L."/>
            <person name="Davis C.M."/>
            <person name="Simpson J.R."/>
            <person name="Lauterbach L."/>
            <person name="Steele A.D."/>
            <person name="Gui C."/>
            <person name="Meng S."/>
            <person name="Li G."/>
            <person name="Viehrig K."/>
            <person name="Ye F."/>
            <person name="Su P."/>
            <person name="Kiefer A.F."/>
            <person name="Nichols A."/>
            <person name="Cepeda A.J."/>
            <person name="Yan W."/>
            <person name="Fan B."/>
            <person name="Jiang Y."/>
            <person name="Adhikari A."/>
            <person name="Zheng C.-J."/>
            <person name="Schuster L."/>
            <person name="Cowan T.M."/>
            <person name="Smanski M.J."/>
            <person name="Chevrette M.G."/>
            <person name="De Carvalho L.P.S."/>
            <person name="Shen B."/>
        </authorList>
    </citation>
    <scope>NUCLEOTIDE SEQUENCE [LARGE SCALE GENOMIC DNA]</scope>
    <source>
        <strain evidence="3 4">NPDC087045</strain>
    </source>
</reference>
<dbReference type="EMBL" id="JBIUZV010000006">
    <property type="protein sequence ID" value="MFJ3046721.1"/>
    <property type="molecule type" value="Genomic_DNA"/>
</dbReference>
<dbReference type="GO" id="GO:0004141">
    <property type="term" value="F:dethiobiotin synthase activity"/>
    <property type="evidence" value="ECO:0007669"/>
    <property type="project" value="UniProtKB-EC"/>
</dbReference>
<evidence type="ECO:0000256" key="1">
    <source>
        <dbReference type="ARBA" id="ARBA00022756"/>
    </source>
</evidence>